<evidence type="ECO:0000259" key="8">
    <source>
        <dbReference type="Pfam" id="PF13567"/>
    </source>
</evidence>
<dbReference type="Pfam" id="PF13567">
    <property type="entry name" value="DUF4131"/>
    <property type="match status" value="1"/>
</dbReference>
<evidence type="ECO:0000256" key="5">
    <source>
        <dbReference type="ARBA" id="ARBA00023136"/>
    </source>
</evidence>
<organism evidence="9 10">
    <name type="scientific">Candidatus Kerfeldbacteria bacterium RIFCSPHIGHO2_12_FULL_48_17</name>
    <dbReference type="NCBI Taxonomy" id="1798542"/>
    <lineage>
        <taxon>Bacteria</taxon>
        <taxon>Candidatus Kerfeldiibacteriota</taxon>
    </lineage>
</organism>
<comment type="caution">
    <text evidence="9">The sequence shown here is derived from an EMBL/GenBank/DDBJ whole genome shotgun (WGS) entry which is preliminary data.</text>
</comment>
<dbReference type="STRING" id="1798542.A3F54_04950"/>
<reference evidence="9 10" key="1">
    <citation type="journal article" date="2016" name="Nat. Commun.">
        <title>Thousands of microbial genomes shed light on interconnected biogeochemical processes in an aquifer system.</title>
        <authorList>
            <person name="Anantharaman K."/>
            <person name="Brown C.T."/>
            <person name="Hug L.A."/>
            <person name="Sharon I."/>
            <person name="Castelle C.J."/>
            <person name="Probst A.J."/>
            <person name="Thomas B.C."/>
            <person name="Singh A."/>
            <person name="Wilkins M.J."/>
            <person name="Karaoz U."/>
            <person name="Brodie E.L."/>
            <person name="Williams K.H."/>
            <person name="Hubbard S.S."/>
            <person name="Banfield J.F."/>
        </authorList>
    </citation>
    <scope>NUCLEOTIDE SEQUENCE [LARGE SCALE GENOMIC DNA]</scope>
</reference>
<name>A0A1G2B3C5_9BACT</name>
<evidence type="ECO:0008006" key="11">
    <source>
        <dbReference type="Google" id="ProtNLM"/>
    </source>
</evidence>
<gene>
    <name evidence="9" type="ORF">A3F54_04950</name>
</gene>
<feature type="domain" description="DUF4131" evidence="8">
    <location>
        <begin position="28"/>
        <end position="162"/>
    </location>
</feature>
<evidence type="ECO:0000313" key="9">
    <source>
        <dbReference type="EMBL" id="OGY83703.1"/>
    </source>
</evidence>
<evidence type="ECO:0000256" key="3">
    <source>
        <dbReference type="ARBA" id="ARBA00022692"/>
    </source>
</evidence>
<keyword evidence="5 6" id="KW-0472">Membrane</keyword>
<evidence type="ECO:0000256" key="6">
    <source>
        <dbReference type="SAM" id="Phobius"/>
    </source>
</evidence>
<evidence type="ECO:0000256" key="2">
    <source>
        <dbReference type="ARBA" id="ARBA00022475"/>
    </source>
</evidence>
<feature type="transmembrane region" description="Helical" evidence="6">
    <location>
        <begin position="391"/>
        <end position="412"/>
    </location>
</feature>
<keyword evidence="3 6" id="KW-0812">Transmembrane</keyword>
<feature type="transmembrane region" description="Helical" evidence="6">
    <location>
        <begin position="29"/>
        <end position="45"/>
    </location>
</feature>
<feature type="transmembrane region" description="Helical" evidence="6">
    <location>
        <begin position="7"/>
        <end position="23"/>
    </location>
</feature>
<protein>
    <recommendedName>
        <fullName evidence="11">ComEC/Rec2-related protein domain-containing protein</fullName>
    </recommendedName>
</protein>
<dbReference type="Pfam" id="PF03772">
    <property type="entry name" value="Competence"/>
    <property type="match status" value="1"/>
</dbReference>
<keyword evidence="4 6" id="KW-1133">Transmembrane helix</keyword>
<feature type="domain" description="ComEC/Rec2-related protein" evidence="7">
    <location>
        <begin position="205"/>
        <end position="470"/>
    </location>
</feature>
<dbReference type="GO" id="GO:0005886">
    <property type="term" value="C:plasma membrane"/>
    <property type="evidence" value="ECO:0007669"/>
    <property type="project" value="UniProtKB-SubCell"/>
</dbReference>
<comment type="subcellular location">
    <subcellularLocation>
        <location evidence="1">Cell membrane</location>
        <topology evidence="1">Multi-pass membrane protein</topology>
    </subcellularLocation>
</comment>
<feature type="transmembrane region" description="Helical" evidence="6">
    <location>
        <begin position="229"/>
        <end position="249"/>
    </location>
</feature>
<dbReference type="PANTHER" id="PTHR30619:SF7">
    <property type="entry name" value="BETA-LACTAMASE DOMAIN PROTEIN"/>
    <property type="match status" value="1"/>
</dbReference>
<sequence>MHLSQKFFIVACGFFAGIGVYFLCDLPAIVFVFAVFSCFIFVFFARSRVFFVAVLCCIMGFAGGYWRAYAADPRLPPVLEHTLTFTGIVSREVDQRLDATKLTVASAAVSGSVLVTAPLYPEYSYGDVLEIRCTLERPGIIDGFRYDRFLELTGVYWTCSRPAIRLVSHGQGNQVMGFLLVGKGDLLGRINRILHEPYASFLAGLLLGVRRGFTPELLAVFQRAGTTHILAISGYNITLIVGLMQSFFLRLGLRRQQAFWLLVFGVAVFVIFVGASASVVRAGIMGVLVLLARQWGQRAQVRQILTATALVMVAHRPQVLVYDAGFQLSFLSTVGLVYLSAPLERVVRWLPERFGLRENAGATLAATLATLPLSLFQFGGISVVAMFTNVLVLPLMPLAMGLGFLAVMASFVSWPVAQVFGYPVWLVLLYALRVMEWFAGLSWSYWPVAASQWQFMAAAYAVLGWLMWVRFARVPKVFFRHV</sequence>
<keyword evidence="2" id="KW-1003">Cell membrane</keyword>
<dbReference type="InterPro" id="IPR004477">
    <property type="entry name" value="ComEC_N"/>
</dbReference>
<dbReference type="NCBIfam" id="TIGR00360">
    <property type="entry name" value="ComEC_N-term"/>
    <property type="match status" value="1"/>
</dbReference>
<evidence type="ECO:0000256" key="4">
    <source>
        <dbReference type="ARBA" id="ARBA00022989"/>
    </source>
</evidence>
<feature type="transmembrane region" description="Helical" evidence="6">
    <location>
        <begin position="261"/>
        <end position="292"/>
    </location>
</feature>
<feature type="transmembrane region" description="Helical" evidence="6">
    <location>
        <begin position="319"/>
        <end position="341"/>
    </location>
</feature>
<dbReference type="InterPro" id="IPR052159">
    <property type="entry name" value="Competence_DNA_uptake"/>
</dbReference>
<feature type="transmembrane region" description="Helical" evidence="6">
    <location>
        <begin position="50"/>
        <end position="69"/>
    </location>
</feature>
<feature type="transmembrane region" description="Helical" evidence="6">
    <location>
        <begin position="424"/>
        <end position="446"/>
    </location>
</feature>
<accession>A0A1G2B3C5</accession>
<dbReference type="EMBL" id="MHKD01000019">
    <property type="protein sequence ID" value="OGY83703.1"/>
    <property type="molecule type" value="Genomic_DNA"/>
</dbReference>
<dbReference type="AlphaFoldDB" id="A0A1G2B3C5"/>
<dbReference type="InterPro" id="IPR025405">
    <property type="entry name" value="DUF4131"/>
</dbReference>
<proteinExistence type="predicted"/>
<feature type="transmembrane region" description="Helical" evidence="6">
    <location>
        <begin position="362"/>
        <end position="385"/>
    </location>
</feature>
<evidence type="ECO:0000259" key="7">
    <source>
        <dbReference type="Pfam" id="PF03772"/>
    </source>
</evidence>
<dbReference type="Proteomes" id="UP000176952">
    <property type="component" value="Unassembled WGS sequence"/>
</dbReference>
<evidence type="ECO:0000313" key="10">
    <source>
        <dbReference type="Proteomes" id="UP000176952"/>
    </source>
</evidence>
<dbReference type="PANTHER" id="PTHR30619">
    <property type="entry name" value="DNA INTERNALIZATION/COMPETENCE PROTEIN COMEC/REC2"/>
    <property type="match status" value="1"/>
</dbReference>
<feature type="transmembrane region" description="Helical" evidence="6">
    <location>
        <begin position="452"/>
        <end position="471"/>
    </location>
</feature>
<evidence type="ECO:0000256" key="1">
    <source>
        <dbReference type="ARBA" id="ARBA00004651"/>
    </source>
</evidence>